<dbReference type="AlphaFoldDB" id="Q1N6H2"/>
<dbReference type="Proteomes" id="UP000004263">
    <property type="component" value="Unassembled WGS sequence"/>
</dbReference>
<dbReference type="Pfam" id="PF16234">
    <property type="entry name" value="DUF4892"/>
    <property type="match status" value="1"/>
</dbReference>
<dbReference type="RefSeq" id="WP_007017041.1">
    <property type="nucleotide sequence ID" value="NZ_CH724113.1"/>
</dbReference>
<reference evidence="2 3" key="1">
    <citation type="submission" date="2006-03" db="EMBL/GenBank/DDBJ databases">
        <authorList>
            <person name="Pinhassi J."/>
            <person name="Pedros-Alio C."/>
            <person name="Ferriera S."/>
            <person name="Johnson J."/>
            <person name="Kravitz S."/>
            <person name="Halpern A."/>
            <person name="Remington K."/>
            <person name="Beeson K."/>
            <person name="Tran B."/>
            <person name="Rogers Y.-H."/>
            <person name="Friedman R."/>
            <person name="Venter J.C."/>
        </authorList>
    </citation>
    <scope>NUCLEOTIDE SEQUENCE [LARGE SCALE GENOMIC DNA]</scope>
    <source>
        <strain evidence="2 3">RED65</strain>
    </source>
</reference>
<comment type="caution">
    <text evidence="2">The sequence shown here is derived from an EMBL/GenBank/DDBJ whole genome shotgun (WGS) entry which is preliminary data.</text>
</comment>
<keyword evidence="1" id="KW-0732">Signal</keyword>
<evidence type="ECO:0000256" key="1">
    <source>
        <dbReference type="SAM" id="SignalP"/>
    </source>
</evidence>
<feature type="signal peptide" evidence="1">
    <location>
        <begin position="1"/>
        <end position="21"/>
    </location>
</feature>
<evidence type="ECO:0008006" key="4">
    <source>
        <dbReference type="Google" id="ProtNLM"/>
    </source>
</evidence>
<dbReference type="HOGENOM" id="CLU_080669_0_0_6"/>
<dbReference type="STRING" id="207949.RED65_09519"/>
<sequence length="292" mass="33245">MMKIRLLTIVLLSVFCLQSHGFQLNPQEGAERIDFDATRKQNQWVVLGQLKRIQGNLIAEQDVRVDGRVTSWMWKWPSGLSVQAAFNYIVEQAKPSSTTLFECEARGCGMSNDFANQVFSQPLLYGRDNDQLYWVGYNPDAGFGRIWLVYTNERTNKGVHLFAQRIDLERGQKDRLKPFLTQGQYQTLFSQKYLILQTLTPGKARLSEENVQWLKELLQAHPIKRFAIVVHRYAEGDPQSLLDRTIDEAGDLRKQLADAGGFVKNVYSHGAGSHLPRSGQSSRIELVELSGK</sequence>
<evidence type="ECO:0000313" key="2">
    <source>
        <dbReference type="EMBL" id="EAT13620.1"/>
    </source>
</evidence>
<gene>
    <name evidence="2" type="ORF">RED65_09519</name>
</gene>
<evidence type="ECO:0000313" key="3">
    <source>
        <dbReference type="Proteomes" id="UP000004263"/>
    </source>
</evidence>
<protein>
    <recommendedName>
        <fullName evidence="4">DUF4892 domain-containing protein</fullName>
    </recommendedName>
</protein>
<name>Q1N6H2_9GAMM</name>
<organism evidence="2 3">
    <name type="scientific">Bermanella marisrubri</name>
    <dbReference type="NCBI Taxonomy" id="207949"/>
    <lineage>
        <taxon>Bacteria</taxon>
        <taxon>Pseudomonadati</taxon>
        <taxon>Pseudomonadota</taxon>
        <taxon>Gammaproteobacteria</taxon>
        <taxon>Oceanospirillales</taxon>
        <taxon>Oceanospirillaceae</taxon>
        <taxon>Bermanella</taxon>
    </lineage>
</organism>
<dbReference type="EMBL" id="AAQH01000001">
    <property type="protein sequence ID" value="EAT13620.1"/>
    <property type="molecule type" value="Genomic_DNA"/>
</dbReference>
<dbReference type="InterPro" id="IPR032608">
    <property type="entry name" value="DUF4892"/>
</dbReference>
<keyword evidence="3" id="KW-1185">Reference proteome</keyword>
<proteinExistence type="predicted"/>
<accession>Q1N6H2</accession>
<feature type="chain" id="PRO_5004194902" description="DUF4892 domain-containing protein" evidence="1">
    <location>
        <begin position="22"/>
        <end position="292"/>
    </location>
</feature>
<dbReference type="OrthoDB" id="5741786at2"/>